<evidence type="ECO:0000259" key="3">
    <source>
        <dbReference type="PROSITE" id="PS51186"/>
    </source>
</evidence>
<gene>
    <name evidence="4" type="ORF">C6Y40_04080</name>
</gene>
<dbReference type="Proteomes" id="UP000238949">
    <property type="component" value="Unassembled WGS sequence"/>
</dbReference>
<evidence type="ECO:0000256" key="1">
    <source>
        <dbReference type="ARBA" id="ARBA00022679"/>
    </source>
</evidence>
<dbReference type="Gene3D" id="3.40.630.30">
    <property type="match status" value="1"/>
</dbReference>
<dbReference type="AlphaFoldDB" id="A0A2S9VEI4"/>
<dbReference type="RefSeq" id="WP_105933469.1">
    <property type="nucleotide sequence ID" value="NZ_PVNP01000032.1"/>
</dbReference>
<dbReference type="Pfam" id="PF11814">
    <property type="entry name" value="DUF3335"/>
    <property type="match status" value="1"/>
</dbReference>
<evidence type="ECO:0000313" key="4">
    <source>
        <dbReference type="EMBL" id="PRO74873.1"/>
    </source>
</evidence>
<keyword evidence="5" id="KW-1185">Reference proteome</keyword>
<dbReference type="InterPro" id="IPR021770">
    <property type="entry name" value="DUF3335"/>
</dbReference>
<dbReference type="Gene3D" id="3.90.70.10">
    <property type="entry name" value="Cysteine proteinases"/>
    <property type="match status" value="1"/>
</dbReference>
<keyword evidence="1 4" id="KW-0808">Transferase</keyword>
<keyword evidence="2" id="KW-0012">Acyltransferase</keyword>
<dbReference type="InterPro" id="IPR000182">
    <property type="entry name" value="GNAT_dom"/>
</dbReference>
<dbReference type="PROSITE" id="PS51186">
    <property type="entry name" value="GNAT"/>
    <property type="match status" value="1"/>
</dbReference>
<dbReference type="SUPFAM" id="SSF55729">
    <property type="entry name" value="Acyl-CoA N-acyltransferases (Nat)"/>
    <property type="match status" value="1"/>
</dbReference>
<accession>A0A2S9VEI4</accession>
<dbReference type="CDD" id="cd04301">
    <property type="entry name" value="NAT_SF"/>
    <property type="match status" value="1"/>
</dbReference>
<dbReference type="OrthoDB" id="27442at2"/>
<dbReference type="InterPro" id="IPR050680">
    <property type="entry name" value="YpeA/RimI_acetyltransf"/>
</dbReference>
<feature type="domain" description="N-acetyltransferase" evidence="3">
    <location>
        <begin position="8"/>
        <end position="154"/>
    </location>
</feature>
<proteinExistence type="predicted"/>
<sequence length="391" mass="43928">MNAEHSPWLLRPAHNSDLAALLALENTCFSADRLSRRSFRHYLHSSNAEMVVADAEGELVGYGLLLVRRGTLLTRLYSLAVAPQARGQGMAEAIIGYLEKRASKRGKRYMRLEVAEHNASAISLYTRLGFESFAVTPHYYEDDATAIRMQKALPLDTPDIQHRLCPWYQQSTAFTCGPASLMMAMGMLDPAIRLSQTEEFAIWRESNTVYMTSGPAGTHPLGLAMSAMERGFDVKVYLSHEGPLFVDGVRNEHKRQTLASVEKQFLADAEARQVPVFYSNWLEILDKEANAPSSALMCLISTYRLDRSKAPHWVVITGTDEHCVYIHDPDPDTDTAVSRILDYQHVPVAREDFQRMTSYGKRRVQAAIVIRRRLPELGSGELMCSDFDLAV</sequence>
<organism evidence="4 5">
    <name type="scientific">Alteromonas alba</name>
    <dbReference type="NCBI Taxonomy" id="2079529"/>
    <lineage>
        <taxon>Bacteria</taxon>
        <taxon>Pseudomonadati</taxon>
        <taxon>Pseudomonadota</taxon>
        <taxon>Gammaproteobacteria</taxon>
        <taxon>Alteromonadales</taxon>
        <taxon>Alteromonadaceae</taxon>
        <taxon>Alteromonas/Salinimonas group</taxon>
        <taxon>Alteromonas</taxon>
    </lineage>
</organism>
<dbReference type="GO" id="GO:0016747">
    <property type="term" value="F:acyltransferase activity, transferring groups other than amino-acyl groups"/>
    <property type="evidence" value="ECO:0007669"/>
    <property type="project" value="InterPro"/>
</dbReference>
<comment type="caution">
    <text evidence="4">The sequence shown here is derived from an EMBL/GenBank/DDBJ whole genome shotgun (WGS) entry which is preliminary data.</text>
</comment>
<reference evidence="5" key="1">
    <citation type="journal article" date="2020" name="Int. J. Syst. Evol. Microbiol.">
        <title>Alteromonas alba sp. nov., a marine bacterium isolated from the seawater of the West Pacific Ocean.</title>
        <authorList>
            <person name="Sun C."/>
            <person name="Wu Y.-H."/>
            <person name="Xamxidin M."/>
            <person name="Cheng H."/>
            <person name="Xu X.-W."/>
        </authorList>
    </citation>
    <scope>NUCLEOTIDE SEQUENCE [LARGE SCALE GENOMIC DNA]</scope>
    <source>
        <strain evidence="5">190</strain>
    </source>
</reference>
<dbReference type="EMBL" id="PVNP01000032">
    <property type="protein sequence ID" value="PRO74873.1"/>
    <property type="molecule type" value="Genomic_DNA"/>
</dbReference>
<evidence type="ECO:0000256" key="2">
    <source>
        <dbReference type="ARBA" id="ARBA00023315"/>
    </source>
</evidence>
<dbReference type="PANTHER" id="PTHR43420">
    <property type="entry name" value="ACETYLTRANSFERASE"/>
    <property type="match status" value="1"/>
</dbReference>
<protein>
    <submittedName>
        <fullName evidence="4">Ribosomal-protein-alanine acetyltransferase</fullName>
    </submittedName>
</protein>
<name>A0A2S9VEI4_9ALTE</name>
<dbReference type="InterPro" id="IPR016181">
    <property type="entry name" value="Acyl_CoA_acyltransferase"/>
</dbReference>
<evidence type="ECO:0000313" key="5">
    <source>
        <dbReference type="Proteomes" id="UP000238949"/>
    </source>
</evidence>
<dbReference type="Pfam" id="PF13673">
    <property type="entry name" value="Acetyltransf_10"/>
    <property type="match status" value="1"/>
</dbReference>